<keyword evidence="2" id="KW-1185">Reference proteome</keyword>
<dbReference type="EMBL" id="FZQP02004389">
    <property type="protein sequence ID" value="VVC99890.1"/>
    <property type="molecule type" value="Genomic_DNA"/>
</dbReference>
<dbReference type="Proteomes" id="UP000324832">
    <property type="component" value="Unassembled WGS sequence"/>
</dbReference>
<name>A0A5E4QQD0_9NEOP</name>
<evidence type="ECO:0000313" key="2">
    <source>
        <dbReference type="Proteomes" id="UP000324832"/>
    </source>
</evidence>
<gene>
    <name evidence="1" type="ORF">LSINAPIS_LOCUS10656</name>
</gene>
<accession>A0A5E4QQD0</accession>
<organism evidence="1 2">
    <name type="scientific">Leptidea sinapis</name>
    <dbReference type="NCBI Taxonomy" id="189913"/>
    <lineage>
        <taxon>Eukaryota</taxon>
        <taxon>Metazoa</taxon>
        <taxon>Ecdysozoa</taxon>
        <taxon>Arthropoda</taxon>
        <taxon>Hexapoda</taxon>
        <taxon>Insecta</taxon>
        <taxon>Pterygota</taxon>
        <taxon>Neoptera</taxon>
        <taxon>Endopterygota</taxon>
        <taxon>Lepidoptera</taxon>
        <taxon>Glossata</taxon>
        <taxon>Ditrysia</taxon>
        <taxon>Papilionoidea</taxon>
        <taxon>Pieridae</taxon>
        <taxon>Dismorphiinae</taxon>
        <taxon>Leptidea</taxon>
    </lineage>
</organism>
<protein>
    <submittedName>
        <fullName evidence="1">Uncharacterized protein</fullName>
    </submittedName>
</protein>
<sequence length="111" mass="12722">MEVSGAVSTTSASFRPTKDYTIAFGRAYKSKPLSLKRAIPVSTGKTDVAGDPYSNSRRPRIFPTKQLELQNPLQYQGENRRLIKTYRQKYRNQQLFPGISEWKHGIDDNKE</sequence>
<proteinExistence type="predicted"/>
<evidence type="ECO:0000313" key="1">
    <source>
        <dbReference type="EMBL" id="VVC99890.1"/>
    </source>
</evidence>
<reference evidence="1 2" key="1">
    <citation type="submission" date="2017-07" db="EMBL/GenBank/DDBJ databases">
        <authorList>
            <person name="Talla V."/>
            <person name="Backstrom N."/>
        </authorList>
    </citation>
    <scope>NUCLEOTIDE SEQUENCE [LARGE SCALE GENOMIC DNA]</scope>
</reference>
<dbReference type="AlphaFoldDB" id="A0A5E4QQD0"/>